<accession>A0ABD1EX97</accession>
<evidence type="ECO:0000313" key="2">
    <source>
        <dbReference type="Proteomes" id="UP001566132"/>
    </source>
</evidence>
<gene>
    <name evidence="1" type="ORF">ABEB36_005024</name>
</gene>
<dbReference type="Proteomes" id="UP001566132">
    <property type="component" value="Unassembled WGS sequence"/>
</dbReference>
<dbReference type="EMBL" id="JBDJPC010000004">
    <property type="protein sequence ID" value="KAL1505456.1"/>
    <property type="molecule type" value="Genomic_DNA"/>
</dbReference>
<name>A0ABD1EX97_HYPHA</name>
<dbReference type="AlphaFoldDB" id="A0ABD1EX97"/>
<evidence type="ECO:0000313" key="1">
    <source>
        <dbReference type="EMBL" id="KAL1505456.1"/>
    </source>
</evidence>
<protein>
    <submittedName>
        <fullName evidence="1">Uncharacterized protein</fullName>
    </submittedName>
</protein>
<proteinExistence type="predicted"/>
<sequence length="126" mass="15023">MIIKIVRHDKKRSLNKQYKYRVLVPNLIQLISEANIFIEKKTIRTVKKRTSISFIAVIYPYHLHRVGIYPNLPSFVSARVDDGQSRIRGREKSESNLRPFQSNLRRRRYNESGKEEMRHCRVLNGR</sequence>
<comment type="caution">
    <text evidence="1">The sequence shown here is derived from an EMBL/GenBank/DDBJ whole genome shotgun (WGS) entry which is preliminary data.</text>
</comment>
<organism evidence="1 2">
    <name type="scientific">Hypothenemus hampei</name>
    <name type="common">Coffee berry borer</name>
    <dbReference type="NCBI Taxonomy" id="57062"/>
    <lineage>
        <taxon>Eukaryota</taxon>
        <taxon>Metazoa</taxon>
        <taxon>Ecdysozoa</taxon>
        <taxon>Arthropoda</taxon>
        <taxon>Hexapoda</taxon>
        <taxon>Insecta</taxon>
        <taxon>Pterygota</taxon>
        <taxon>Neoptera</taxon>
        <taxon>Endopterygota</taxon>
        <taxon>Coleoptera</taxon>
        <taxon>Polyphaga</taxon>
        <taxon>Cucujiformia</taxon>
        <taxon>Curculionidae</taxon>
        <taxon>Scolytinae</taxon>
        <taxon>Hypothenemus</taxon>
    </lineage>
</organism>
<reference evidence="1 2" key="1">
    <citation type="submission" date="2024-05" db="EMBL/GenBank/DDBJ databases">
        <title>Genetic variation in Jamaican populations of the coffee berry borer (Hypothenemus hampei).</title>
        <authorList>
            <person name="Errbii M."/>
            <person name="Myrie A."/>
        </authorList>
    </citation>
    <scope>NUCLEOTIDE SEQUENCE [LARGE SCALE GENOMIC DNA]</scope>
    <source>
        <strain evidence="1">JA-Hopewell-2020-01-JO</strain>
        <tissue evidence="1">Whole body</tissue>
    </source>
</reference>
<keyword evidence="2" id="KW-1185">Reference proteome</keyword>